<dbReference type="Proteomes" id="UP000326364">
    <property type="component" value="Unassembled WGS sequence"/>
</dbReference>
<sequence length="372" mass="39393">MRTPTLFLLGAGAALACVTAPAVAASGAGAALPVMGKSWNAPRPGGVVPRPGTHAPRPGAWNGQWNNGGHRWGPRQNGRWYAGWRAPGGWNGYQRPVYGYVLPRYWVSPNYYIANYGAYGLPAPTNGYGWSRYYDDAVMTDRYGRVYDSRSDVDWGRYEGGYGPDSDDGYYDEPRRDNGVGGAAIGAVVGGVAGNRIAGRGNRTAGTLIGAGVGAVAGMAIDKAEDGPRRNAPPPPRRPGAGYDYGYGAADDGVTTSNEYEGRWTGTWTTDDGRKVSGTYDGRFEGDVRGAGVDYDAPLYAGGPHWSGGNGPVSASQGGGYIANGYYYPAPIVTTVTVQPAVTTTTTTTYVTETVPYRKAARRRAVRSCHCK</sequence>
<dbReference type="Pfam" id="PF05433">
    <property type="entry name" value="Rick_17kDa_Anti"/>
    <property type="match status" value="1"/>
</dbReference>
<keyword evidence="6" id="KW-0732">Signal</keyword>
<feature type="chain" id="PRO_5023822652" description="17 kDa surface antigen" evidence="6">
    <location>
        <begin position="25"/>
        <end position="372"/>
    </location>
</feature>
<evidence type="ECO:0000313" key="10">
    <source>
        <dbReference type="Proteomes" id="UP000325933"/>
    </source>
</evidence>
<feature type="domain" description="Glycine zipper 2TM" evidence="7">
    <location>
        <begin position="181"/>
        <end position="221"/>
    </location>
</feature>
<evidence type="ECO:0000313" key="9">
    <source>
        <dbReference type="EMBL" id="KAA9033019.1"/>
    </source>
</evidence>
<keyword evidence="11" id="KW-1185">Reference proteome</keyword>
<evidence type="ECO:0000256" key="5">
    <source>
        <dbReference type="SAM" id="MobiDB-lite"/>
    </source>
</evidence>
<dbReference type="AlphaFoldDB" id="A0A5J5I979"/>
<dbReference type="Pfam" id="PF11776">
    <property type="entry name" value="RcnB"/>
    <property type="match status" value="1"/>
</dbReference>
<keyword evidence="4" id="KW-0449">Lipoprotein</keyword>
<evidence type="ECO:0000313" key="11">
    <source>
        <dbReference type="Proteomes" id="UP000326364"/>
    </source>
</evidence>
<gene>
    <name evidence="9" type="ORF">F4U95_03225</name>
    <name evidence="8" type="ORF">F4U96_03225</name>
</gene>
<dbReference type="GO" id="GO:0009279">
    <property type="term" value="C:cell outer membrane"/>
    <property type="evidence" value="ECO:0007669"/>
    <property type="project" value="UniProtKB-SubCell"/>
</dbReference>
<proteinExistence type="inferred from homology"/>
<dbReference type="InterPro" id="IPR024572">
    <property type="entry name" value="RcnB"/>
</dbReference>
<evidence type="ECO:0000256" key="4">
    <source>
        <dbReference type="ARBA" id="ARBA00023288"/>
    </source>
</evidence>
<dbReference type="EMBL" id="VYQA01000002">
    <property type="protein sequence ID" value="KAA9033019.1"/>
    <property type="molecule type" value="Genomic_DNA"/>
</dbReference>
<organism evidence="9 10">
    <name type="scientific">Sphingobium limneticum</name>
    <dbReference type="NCBI Taxonomy" id="1007511"/>
    <lineage>
        <taxon>Bacteria</taxon>
        <taxon>Pseudomonadati</taxon>
        <taxon>Pseudomonadota</taxon>
        <taxon>Alphaproteobacteria</taxon>
        <taxon>Sphingomonadales</taxon>
        <taxon>Sphingomonadaceae</taxon>
        <taxon>Sphingobium</taxon>
    </lineage>
</organism>
<comment type="caution">
    <text evidence="9">The sequence shown here is derived from an EMBL/GenBank/DDBJ whole genome shotgun (WGS) entry which is preliminary data.</text>
</comment>
<dbReference type="InterPro" id="IPR008816">
    <property type="entry name" value="Gly_zipper_2TM_dom"/>
</dbReference>
<evidence type="ECO:0000256" key="2">
    <source>
        <dbReference type="ARBA" id="ARBA00008681"/>
    </source>
</evidence>
<feature type="signal peptide" evidence="6">
    <location>
        <begin position="1"/>
        <end position="24"/>
    </location>
</feature>
<protein>
    <recommendedName>
        <fullName evidence="3">17 kDa surface antigen</fullName>
    </recommendedName>
</protein>
<evidence type="ECO:0000313" key="8">
    <source>
        <dbReference type="EMBL" id="KAA9020693.1"/>
    </source>
</evidence>
<accession>A0A5J5I979</accession>
<feature type="region of interest" description="Disordered" evidence="5">
    <location>
        <begin position="224"/>
        <end position="243"/>
    </location>
</feature>
<dbReference type="PROSITE" id="PS51257">
    <property type="entry name" value="PROKAR_LIPOPROTEIN"/>
    <property type="match status" value="1"/>
</dbReference>
<evidence type="ECO:0000256" key="1">
    <source>
        <dbReference type="ARBA" id="ARBA00004459"/>
    </source>
</evidence>
<reference evidence="10 11" key="1">
    <citation type="submission" date="2019-09" db="EMBL/GenBank/DDBJ databases">
        <authorList>
            <person name="Feng G."/>
        </authorList>
    </citation>
    <scope>NUCLEOTIDE SEQUENCE [LARGE SCALE GENOMIC DNA]</scope>
    <source>
        <strain evidence="9 10">KACC 19283</strain>
        <strain evidence="8 11">KACC 19284</strain>
    </source>
</reference>
<evidence type="ECO:0000256" key="6">
    <source>
        <dbReference type="SAM" id="SignalP"/>
    </source>
</evidence>
<evidence type="ECO:0000259" key="7">
    <source>
        <dbReference type="Pfam" id="PF05433"/>
    </source>
</evidence>
<dbReference type="RefSeq" id="WP_150424544.1">
    <property type="nucleotide sequence ID" value="NZ_VYQA01000002.1"/>
</dbReference>
<evidence type="ECO:0000256" key="3">
    <source>
        <dbReference type="ARBA" id="ARBA00015281"/>
    </source>
</evidence>
<dbReference type="Gene3D" id="3.10.450.160">
    <property type="entry name" value="inner membrane protein cigr"/>
    <property type="match status" value="1"/>
</dbReference>
<comment type="similarity">
    <text evidence="2">Belongs to the rickettsiale 17 kDa surface antigen family.</text>
</comment>
<dbReference type="Proteomes" id="UP000325933">
    <property type="component" value="Unassembled WGS sequence"/>
</dbReference>
<comment type="subcellular location">
    <subcellularLocation>
        <location evidence="1">Cell outer membrane</location>
        <topology evidence="1">Lipid-anchor</topology>
    </subcellularLocation>
</comment>
<dbReference type="EMBL" id="VYQB01000002">
    <property type="protein sequence ID" value="KAA9020693.1"/>
    <property type="molecule type" value="Genomic_DNA"/>
</dbReference>
<name>A0A5J5I979_9SPHN</name>